<dbReference type="Gene3D" id="3.40.1160.10">
    <property type="entry name" value="Acetylglutamate kinase-like"/>
    <property type="match status" value="1"/>
</dbReference>
<dbReference type="AlphaFoldDB" id="A0A317C5A1"/>
<dbReference type="NCBIfam" id="NF009008">
    <property type="entry name" value="PRK12354.1"/>
    <property type="match status" value="1"/>
</dbReference>
<dbReference type="PIRSF" id="PIRSF000723">
    <property type="entry name" value="Carbamate_kin"/>
    <property type="match status" value="1"/>
</dbReference>
<evidence type="ECO:0000256" key="4">
    <source>
        <dbReference type="NCBIfam" id="TIGR00746"/>
    </source>
</evidence>
<reference evidence="7 8" key="1">
    <citation type="submission" date="2018-05" db="EMBL/GenBank/DDBJ databases">
        <title>Leucothrix arctica sp. nov., isolated from Arctic seawater.</title>
        <authorList>
            <person name="Choi A."/>
            <person name="Baek K."/>
        </authorList>
    </citation>
    <scope>NUCLEOTIDE SEQUENCE [LARGE SCALE GENOMIC DNA]</scope>
    <source>
        <strain evidence="7 8">IMCC9719</strain>
    </source>
</reference>
<sequence>MLIVIAVGGNALLHRGEPLTAKNQRANVQLAARAIAEVINAGHEVVVTHGNGPQIGLLALQGAAYNPDEMYPLDLLGAETDGMIGYLIEQELENAMPAGYQVATLITQIEVDAADPAFSTPSKPVGPVYTKAEADQMALTRGWAVAPDGENYRRVVASPLPISIPDIPIINLLLKQQVTVICAGGGGIPVVRLNDGSLIGVEAVIDKDRASALLAKKLGADMLLMLTDVDAVYTDWGGPEQSVIRHGCAQKMKKMNLAKGSMGPKVEAACDFAMSVGRKAGIGKLQDALQIIEEKAGTVIYNRSH</sequence>
<dbReference type="PRINTS" id="PR01469">
    <property type="entry name" value="CARBMTKINASE"/>
</dbReference>
<protein>
    <recommendedName>
        <fullName evidence="4 5">Carbamate kinase</fullName>
    </recommendedName>
</protein>
<dbReference type="NCBIfam" id="TIGR00746">
    <property type="entry name" value="arcC"/>
    <property type="match status" value="1"/>
</dbReference>
<evidence type="ECO:0000256" key="5">
    <source>
        <dbReference type="PIRNR" id="PIRNR000723"/>
    </source>
</evidence>
<name>A0A317C5A1_9GAMM</name>
<dbReference type="PANTHER" id="PTHR30409">
    <property type="entry name" value="CARBAMATE KINASE"/>
    <property type="match status" value="1"/>
</dbReference>
<dbReference type="InterPro" id="IPR036393">
    <property type="entry name" value="AceGlu_kinase-like_sf"/>
</dbReference>
<dbReference type="SUPFAM" id="SSF53633">
    <property type="entry name" value="Carbamate kinase-like"/>
    <property type="match status" value="1"/>
</dbReference>
<comment type="caution">
    <text evidence="7">The sequence shown here is derived from an EMBL/GenBank/DDBJ whole genome shotgun (WGS) entry which is preliminary data.</text>
</comment>
<dbReference type="FunFam" id="3.40.1160.10:FF:000007">
    <property type="entry name" value="Carbamate kinase"/>
    <property type="match status" value="1"/>
</dbReference>
<dbReference type="GO" id="GO:0008804">
    <property type="term" value="F:carbamate kinase activity"/>
    <property type="evidence" value="ECO:0007669"/>
    <property type="project" value="UniProtKB-UniRule"/>
</dbReference>
<dbReference type="Proteomes" id="UP000245506">
    <property type="component" value="Unassembled WGS sequence"/>
</dbReference>
<dbReference type="InterPro" id="IPR001048">
    <property type="entry name" value="Asp/Glu/Uridylate_kinase"/>
</dbReference>
<dbReference type="CDD" id="cd04235">
    <property type="entry name" value="AAK_CK"/>
    <property type="match status" value="1"/>
</dbReference>
<feature type="domain" description="Aspartate/glutamate/uridylate kinase" evidence="6">
    <location>
        <begin position="1"/>
        <end position="279"/>
    </location>
</feature>
<evidence type="ECO:0000256" key="2">
    <source>
        <dbReference type="ARBA" id="ARBA00022679"/>
    </source>
</evidence>
<gene>
    <name evidence="7" type="primary">arcC</name>
    <name evidence="7" type="ORF">DKT75_19580</name>
</gene>
<dbReference type="InterPro" id="IPR003964">
    <property type="entry name" value="Carb_kinase"/>
</dbReference>
<evidence type="ECO:0000256" key="3">
    <source>
        <dbReference type="ARBA" id="ARBA00022777"/>
    </source>
</evidence>
<dbReference type="PANTHER" id="PTHR30409:SF1">
    <property type="entry name" value="CARBAMATE KINASE-RELATED"/>
    <property type="match status" value="1"/>
</dbReference>
<evidence type="ECO:0000256" key="1">
    <source>
        <dbReference type="ARBA" id="ARBA00011066"/>
    </source>
</evidence>
<accession>A0A317C5A1</accession>
<dbReference type="OrthoDB" id="9766717at2"/>
<keyword evidence="3 5" id="KW-0418">Kinase</keyword>
<dbReference type="RefSeq" id="WP_109826133.1">
    <property type="nucleotide sequence ID" value="NZ_QGKL01000042.1"/>
</dbReference>
<dbReference type="GO" id="GO:0005829">
    <property type="term" value="C:cytosol"/>
    <property type="evidence" value="ECO:0007669"/>
    <property type="project" value="TreeGrafter"/>
</dbReference>
<dbReference type="Pfam" id="PF00696">
    <property type="entry name" value="AA_kinase"/>
    <property type="match status" value="1"/>
</dbReference>
<comment type="similarity">
    <text evidence="1 5">Belongs to the carbamate kinase family.</text>
</comment>
<evidence type="ECO:0000259" key="6">
    <source>
        <dbReference type="Pfam" id="PF00696"/>
    </source>
</evidence>
<dbReference type="GO" id="GO:0019546">
    <property type="term" value="P:L-arginine deiminase pathway"/>
    <property type="evidence" value="ECO:0007669"/>
    <property type="project" value="TreeGrafter"/>
</dbReference>
<evidence type="ECO:0000313" key="8">
    <source>
        <dbReference type="Proteomes" id="UP000245506"/>
    </source>
</evidence>
<evidence type="ECO:0000313" key="7">
    <source>
        <dbReference type="EMBL" id="PWQ93806.1"/>
    </source>
</evidence>
<organism evidence="7 8">
    <name type="scientific">Leucothrix arctica</name>
    <dbReference type="NCBI Taxonomy" id="1481894"/>
    <lineage>
        <taxon>Bacteria</taxon>
        <taxon>Pseudomonadati</taxon>
        <taxon>Pseudomonadota</taxon>
        <taxon>Gammaproteobacteria</taxon>
        <taxon>Thiotrichales</taxon>
        <taxon>Thiotrichaceae</taxon>
        <taxon>Leucothrix</taxon>
    </lineage>
</organism>
<keyword evidence="2 5" id="KW-0808">Transferase</keyword>
<keyword evidence="8" id="KW-1185">Reference proteome</keyword>
<dbReference type="EMBL" id="QGKL01000042">
    <property type="protein sequence ID" value="PWQ93806.1"/>
    <property type="molecule type" value="Genomic_DNA"/>
</dbReference>
<proteinExistence type="inferred from homology"/>